<evidence type="ECO:0000256" key="1">
    <source>
        <dbReference type="SAM" id="Phobius"/>
    </source>
</evidence>
<keyword evidence="3" id="KW-1185">Reference proteome</keyword>
<gene>
    <name evidence="2" type="ORF">SAMN05192533_103225</name>
</gene>
<dbReference type="Proteomes" id="UP000198553">
    <property type="component" value="Unassembled WGS sequence"/>
</dbReference>
<protein>
    <recommendedName>
        <fullName evidence="4">DUF4260 domain-containing protein</fullName>
    </recommendedName>
</protein>
<sequence length="115" mass="13192">MNKILLHIEGMAVLALCLYLYGYLQFSWMLFLVLLFIPDISMLGYAFNPKTGAKVYNLFHTYSISIIFVIFGLLLSNLTIIAIGLIWTAHIGMDRMLGYGLKYPTHFKDTHLNRV</sequence>
<organism evidence="2 3">
    <name type="scientific">Mesobacillus persicus</name>
    <dbReference type="NCBI Taxonomy" id="930146"/>
    <lineage>
        <taxon>Bacteria</taxon>
        <taxon>Bacillati</taxon>
        <taxon>Bacillota</taxon>
        <taxon>Bacilli</taxon>
        <taxon>Bacillales</taxon>
        <taxon>Bacillaceae</taxon>
        <taxon>Mesobacillus</taxon>
    </lineage>
</organism>
<dbReference type="RefSeq" id="WP_090742378.1">
    <property type="nucleotide sequence ID" value="NZ_FOBW01000003.1"/>
</dbReference>
<dbReference type="Pfam" id="PF14079">
    <property type="entry name" value="DUF4260"/>
    <property type="match status" value="1"/>
</dbReference>
<keyword evidence="1" id="KW-0812">Transmembrane</keyword>
<feature type="transmembrane region" description="Helical" evidence="1">
    <location>
        <begin position="12"/>
        <end position="37"/>
    </location>
</feature>
<evidence type="ECO:0008006" key="4">
    <source>
        <dbReference type="Google" id="ProtNLM"/>
    </source>
</evidence>
<dbReference type="OrthoDB" id="9813911at2"/>
<reference evidence="3" key="1">
    <citation type="submission" date="2016-10" db="EMBL/GenBank/DDBJ databases">
        <authorList>
            <person name="Varghese N."/>
            <person name="Submissions S."/>
        </authorList>
    </citation>
    <scope>NUCLEOTIDE SEQUENCE [LARGE SCALE GENOMIC DNA]</scope>
    <source>
        <strain evidence="3">B48,IBRC-M 10115,DSM 25386,CECT 8001</strain>
    </source>
</reference>
<dbReference type="STRING" id="930146.SAMN05192533_103225"/>
<dbReference type="InterPro" id="IPR025356">
    <property type="entry name" value="DUF4260"/>
</dbReference>
<dbReference type="AlphaFoldDB" id="A0A1H7Z384"/>
<accession>A0A1H7Z384</accession>
<keyword evidence="1" id="KW-1133">Transmembrane helix</keyword>
<name>A0A1H7Z384_9BACI</name>
<dbReference type="EMBL" id="FOBW01000003">
    <property type="protein sequence ID" value="SEM52018.1"/>
    <property type="molecule type" value="Genomic_DNA"/>
</dbReference>
<feature type="transmembrane region" description="Helical" evidence="1">
    <location>
        <begin position="62"/>
        <end position="87"/>
    </location>
</feature>
<proteinExistence type="predicted"/>
<keyword evidence="1" id="KW-0472">Membrane</keyword>
<evidence type="ECO:0000313" key="3">
    <source>
        <dbReference type="Proteomes" id="UP000198553"/>
    </source>
</evidence>
<evidence type="ECO:0000313" key="2">
    <source>
        <dbReference type="EMBL" id="SEM52018.1"/>
    </source>
</evidence>